<comment type="caution">
    <text evidence="5">The sequence shown here is derived from an EMBL/GenBank/DDBJ whole genome shotgun (WGS) entry which is preliminary data.</text>
</comment>
<dbReference type="InterPro" id="IPR001610">
    <property type="entry name" value="PAC"/>
</dbReference>
<dbReference type="InterPro" id="IPR001633">
    <property type="entry name" value="EAL_dom"/>
</dbReference>
<organism evidence="5 6">
    <name type="scientific">Azospirillum brasilense</name>
    <dbReference type="NCBI Taxonomy" id="192"/>
    <lineage>
        <taxon>Bacteria</taxon>
        <taxon>Pseudomonadati</taxon>
        <taxon>Pseudomonadota</taxon>
        <taxon>Alphaproteobacteria</taxon>
        <taxon>Rhodospirillales</taxon>
        <taxon>Azospirillaceae</taxon>
        <taxon>Azospirillum</taxon>
    </lineage>
</organism>
<dbReference type="InterPro" id="IPR000160">
    <property type="entry name" value="GGDEF_dom"/>
</dbReference>
<name>A0A560CSF3_AZOBR</name>
<dbReference type="InterPro" id="IPR029787">
    <property type="entry name" value="Nucleotide_cyclase"/>
</dbReference>
<dbReference type="InterPro" id="IPR013655">
    <property type="entry name" value="PAS_fold_3"/>
</dbReference>
<feature type="domain" description="PAS" evidence="1">
    <location>
        <begin position="286"/>
        <end position="358"/>
    </location>
</feature>
<dbReference type="InterPro" id="IPR052155">
    <property type="entry name" value="Biofilm_reg_signaling"/>
</dbReference>
<dbReference type="SUPFAM" id="SSF141868">
    <property type="entry name" value="EAL domain-like"/>
    <property type="match status" value="1"/>
</dbReference>
<dbReference type="InterPro" id="IPR043128">
    <property type="entry name" value="Rev_trsase/Diguanyl_cyclase"/>
</dbReference>
<protein>
    <submittedName>
        <fullName evidence="5">PAS domain S-box-containing protein/diguanylate cyclase (GGDEF)-like protein</fullName>
    </submittedName>
</protein>
<evidence type="ECO:0000259" key="1">
    <source>
        <dbReference type="PROSITE" id="PS50112"/>
    </source>
</evidence>
<dbReference type="EMBL" id="VITH01000001">
    <property type="protein sequence ID" value="TWA87785.1"/>
    <property type="molecule type" value="Genomic_DNA"/>
</dbReference>
<dbReference type="PANTHER" id="PTHR44757">
    <property type="entry name" value="DIGUANYLATE CYCLASE DGCP"/>
    <property type="match status" value="1"/>
</dbReference>
<dbReference type="AlphaFoldDB" id="A0A560CSF3"/>
<dbReference type="PROSITE" id="PS50883">
    <property type="entry name" value="EAL"/>
    <property type="match status" value="1"/>
</dbReference>
<dbReference type="Gene3D" id="3.30.70.270">
    <property type="match status" value="1"/>
</dbReference>
<dbReference type="SUPFAM" id="SSF55073">
    <property type="entry name" value="Nucleotide cyclase"/>
    <property type="match status" value="1"/>
</dbReference>
<dbReference type="Pfam" id="PF00990">
    <property type="entry name" value="GGDEF"/>
    <property type="match status" value="1"/>
</dbReference>
<reference evidence="5 6" key="1">
    <citation type="submission" date="2019-06" db="EMBL/GenBank/DDBJ databases">
        <title>Genomic Encyclopedia of Type Strains, Phase IV (KMG-V): Genome sequencing to study the core and pangenomes of soil and plant-associated prokaryotes.</title>
        <authorList>
            <person name="Whitman W."/>
        </authorList>
    </citation>
    <scope>NUCLEOTIDE SEQUENCE [LARGE SCALE GENOMIC DNA]</scope>
    <source>
        <strain evidence="5 6">BR 11650</strain>
    </source>
</reference>
<dbReference type="InterPro" id="IPR035919">
    <property type="entry name" value="EAL_sf"/>
</dbReference>
<dbReference type="FunFam" id="3.20.20.450:FF:000001">
    <property type="entry name" value="Cyclic di-GMP phosphodiesterase yahA"/>
    <property type="match status" value="1"/>
</dbReference>
<evidence type="ECO:0000259" key="3">
    <source>
        <dbReference type="PROSITE" id="PS50883"/>
    </source>
</evidence>
<dbReference type="SMART" id="SM00091">
    <property type="entry name" value="PAS"/>
    <property type="match status" value="3"/>
</dbReference>
<dbReference type="Pfam" id="PF00563">
    <property type="entry name" value="EAL"/>
    <property type="match status" value="1"/>
</dbReference>
<dbReference type="Gene3D" id="3.20.20.450">
    <property type="entry name" value="EAL domain"/>
    <property type="match status" value="1"/>
</dbReference>
<dbReference type="InterPro" id="IPR000700">
    <property type="entry name" value="PAS-assoc_C"/>
</dbReference>
<proteinExistence type="predicted"/>
<evidence type="ECO:0000259" key="2">
    <source>
        <dbReference type="PROSITE" id="PS50113"/>
    </source>
</evidence>
<dbReference type="SMART" id="SM00267">
    <property type="entry name" value="GGDEF"/>
    <property type="match status" value="1"/>
</dbReference>
<dbReference type="SMART" id="SM00086">
    <property type="entry name" value="PAC"/>
    <property type="match status" value="3"/>
</dbReference>
<feature type="domain" description="PAC" evidence="2">
    <location>
        <begin position="89"/>
        <end position="157"/>
    </location>
</feature>
<feature type="domain" description="PAC" evidence="2">
    <location>
        <begin position="362"/>
        <end position="414"/>
    </location>
</feature>
<accession>A0A560CSF3</accession>
<dbReference type="PROSITE" id="PS50887">
    <property type="entry name" value="GGDEF"/>
    <property type="match status" value="1"/>
</dbReference>
<dbReference type="PANTHER" id="PTHR44757:SF2">
    <property type="entry name" value="BIOFILM ARCHITECTURE MAINTENANCE PROTEIN MBAA"/>
    <property type="match status" value="1"/>
</dbReference>
<dbReference type="NCBIfam" id="TIGR00229">
    <property type="entry name" value="sensory_box"/>
    <property type="match status" value="2"/>
</dbReference>
<evidence type="ECO:0000259" key="4">
    <source>
        <dbReference type="PROSITE" id="PS50887"/>
    </source>
</evidence>
<dbReference type="PROSITE" id="PS50113">
    <property type="entry name" value="PAC"/>
    <property type="match status" value="3"/>
</dbReference>
<dbReference type="Proteomes" id="UP000318529">
    <property type="component" value="Unassembled WGS sequence"/>
</dbReference>
<dbReference type="PROSITE" id="PS50112">
    <property type="entry name" value="PAS"/>
    <property type="match status" value="1"/>
</dbReference>
<dbReference type="InterPro" id="IPR000014">
    <property type="entry name" value="PAS"/>
</dbReference>
<sequence>MRARRGGEGALSSTIERYLLAEKAGSEGVWDWDLRNDTMFLSPRFKEFLDLPPGDVNRPEDWLDRVHPDDIDWLYASFEGQMVGVSLPFQIEHRVRRAGSGLSSPDAGASPDDGDSGWRWLVCRGMAVPDESGDPVRLVGSVADITDRKHAERQLRRSEERYALAAAASNDGLWDWDLGAGTVYYSPRWLSLLGLEVGSVGSSPDEWMGRVHPDDRPSLRAALDALGGDNTVFQIEYRVRHADGGTRWMACRGIAVLDAQGRPVRLVGSQADVTDRKTAEQRLLQSEERYALAAAGANDGLWDWRLDTDEVYYSPRWAAMLGFAGDSLSNRIGEWFGRVHPDDLAGLRTAIDLHLTGEREHLQHVFRISAADGDELWMLVRGLAVRDGSGRAVRIAGSMTDITAQKRAEQQLLFDAFHDGMTGLPNRTLLLDRIGQALDRNRRAGGKAFAVIFVDLDRFKSINDALGSSVGDRLLKTIAERLDETRRMGDTLARLSADEFAVLLDGIDDVGDALSAAECMGEAVARPLALDGHELVLSASIGIALSVSGYDRAEEMLRDASLAMYRAKSGGRARIDVFDSNLRRQAMAQMRTETDLRTALEQNQLVLYYQPIVALSSGHIAGFEALMRWKHPERGLVPPGEFIPLAEESGLIVPMGRWALREAARQLGQWQARFPRPAPLFMSVNVSSRQFSDDDLIGLVSEVLQESGVPPSSLKLEITESLLMKDPAKCRVLMQGIRDMDVRLSIDDFGTGYSSLSYLHKFPADTLKIDRSFVQAISSGEGNAAIVQVIATLAAILGMEAVAEGVETEMESEFLRDILCKYAQGYLYARPAPADAIEALLLREAEEPLVVPSLA</sequence>
<dbReference type="NCBIfam" id="TIGR00254">
    <property type="entry name" value="GGDEF"/>
    <property type="match status" value="1"/>
</dbReference>
<feature type="domain" description="GGDEF" evidence="4">
    <location>
        <begin position="447"/>
        <end position="580"/>
    </location>
</feature>
<feature type="domain" description="EAL" evidence="3">
    <location>
        <begin position="589"/>
        <end position="845"/>
    </location>
</feature>
<dbReference type="SMART" id="SM00052">
    <property type="entry name" value="EAL"/>
    <property type="match status" value="1"/>
</dbReference>
<dbReference type="CDD" id="cd00130">
    <property type="entry name" value="PAS"/>
    <property type="match status" value="3"/>
</dbReference>
<dbReference type="Gene3D" id="3.30.450.20">
    <property type="entry name" value="PAS domain"/>
    <property type="match status" value="3"/>
</dbReference>
<gene>
    <name evidence="5" type="ORF">FBZ83_101651</name>
</gene>
<feature type="domain" description="PAC" evidence="2">
    <location>
        <begin position="233"/>
        <end position="285"/>
    </location>
</feature>
<dbReference type="SUPFAM" id="SSF55785">
    <property type="entry name" value="PYP-like sensor domain (PAS domain)"/>
    <property type="match status" value="3"/>
</dbReference>
<dbReference type="Pfam" id="PF08447">
    <property type="entry name" value="PAS_3"/>
    <property type="match status" value="3"/>
</dbReference>
<evidence type="ECO:0000313" key="6">
    <source>
        <dbReference type="Proteomes" id="UP000318529"/>
    </source>
</evidence>
<evidence type="ECO:0000313" key="5">
    <source>
        <dbReference type="EMBL" id="TWA87785.1"/>
    </source>
</evidence>
<dbReference type="CDD" id="cd01948">
    <property type="entry name" value="EAL"/>
    <property type="match status" value="1"/>
</dbReference>
<dbReference type="InterPro" id="IPR035965">
    <property type="entry name" value="PAS-like_dom_sf"/>
</dbReference>
<dbReference type="CDD" id="cd01949">
    <property type="entry name" value="GGDEF"/>
    <property type="match status" value="1"/>
</dbReference>